<reference evidence="2 3" key="1">
    <citation type="journal article" date="2018" name="Sci. Rep.">
        <title>Comparative analysis of the Pocillopora damicornis genome highlights role of immune system in coral evolution.</title>
        <authorList>
            <person name="Cunning R."/>
            <person name="Bay R.A."/>
            <person name="Gillette P."/>
            <person name="Baker A.C."/>
            <person name="Traylor-Knowles N."/>
        </authorList>
    </citation>
    <scope>NUCLEOTIDE SEQUENCE [LARGE SCALE GENOMIC DNA]</scope>
    <source>
        <strain evidence="2">RSMAS</strain>
        <tissue evidence="2">Whole animal</tissue>
    </source>
</reference>
<gene>
    <name evidence="2" type="ORF">pdam_00025457</name>
</gene>
<accession>A0A3M6TDG0</accession>
<comment type="caution">
    <text evidence="2">The sequence shown here is derived from an EMBL/GenBank/DDBJ whole genome shotgun (WGS) entry which is preliminary data.</text>
</comment>
<protein>
    <submittedName>
        <fullName evidence="2">Uncharacterized protein</fullName>
    </submittedName>
</protein>
<sequence>MLCMLRDKASYVTLFQKMTAKMPGLKVFLQAYSTDGEKPLHQALGQELERSNHVKENIQDKCSKLQISQAVTDVIVNDIFGSEALVYVCNERLYRSNLEELKQKWDNTELADMRREPRFSSYFLKCKADKIWNHVSTKVSNDAEFGDEVQCNNVSESGYAVMKHWQNFESKDMSTFVDDVKELVDKQRSDVQRAFLGLHSLYIVRPEYQDHILDTTPKERGNIINSVKVVADPVRYKQVINYHTTPMLPLGVFEEGEETKKIQTNTSSCGDEEGQVSKPMPSKQPDKKADGCSITEYLENLLDTCIGEDIKALADKASKLQSDDAIRKGFDDDTYFVKSTSTSQPHVVKRVTGSRDGAGYSCDKECLGFVSQKICAHAVAVAHYSSNLKQRNQDNLAALTTFSVNKAAGKKNPINARSRLM</sequence>
<evidence type="ECO:0000313" key="2">
    <source>
        <dbReference type="EMBL" id="RMX39329.1"/>
    </source>
</evidence>
<proteinExistence type="predicted"/>
<keyword evidence="3" id="KW-1185">Reference proteome</keyword>
<dbReference type="EMBL" id="RCHS01003829">
    <property type="protein sequence ID" value="RMX39329.1"/>
    <property type="molecule type" value="Genomic_DNA"/>
</dbReference>
<evidence type="ECO:0000313" key="3">
    <source>
        <dbReference type="Proteomes" id="UP000275408"/>
    </source>
</evidence>
<name>A0A3M6TDG0_POCDA</name>
<evidence type="ECO:0000256" key="1">
    <source>
        <dbReference type="SAM" id="MobiDB-lite"/>
    </source>
</evidence>
<feature type="region of interest" description="Disordered" evidence="1">
    <location>
        <begin position="262"/>
        <end position="288"/>
    </location>
</feature>
<dbReference type="Proteomes" id="UP000275408">
    <property type="component" value="Unassembled WGS sequence"/>
</dbReference>
<dbReference type="AlphaFoldDB" id="A0A3M6TDG0"/>
<organism evidence="2 3">
    <name type="scientific">Pocillopora damicornis</name>
    <name type="common">Cauliflower coral</name>
    <name type="synonym">Millepora damicornis</name>
    <dbReference type="NCBI Taxonomy" id="46731"/>
    <lineage>
        <taxon>Eukaryota</taxon>
        <taxon>Metazoa</taxon>
        <taxon>Cnidaria</taxon>
        <taxon>Anthozoa</taxon>
        <taxon>Hexacorallia</taxon>
        <taxon>Scleractinia</taxon>
        <taxon>Astrocoeniina</taxon>
        <taxon>Pocilloporidae</taxon>
        <taxon>Pocillopora</taxon>
    </lineage>
</organism>